<accession>A0A5D4GTR2</accession>
<evidence type="ECO:0000313" key="3">
    <source>
        <dbReference type="Proteomes" id="UP000323258"/>
    </source>
</evidence>
<sequence>MPQSRRMRIVIGVLLVILGCFGFLPILGFWMIPLGLLILSYEFPTVRRWRRRTEVWWAERRGRRRARARQPGDQTNGM</sequence>
<dbReference type="Pfam" id="PF09656">
    <property type="entry name" value="PGPGW"/>
    <property type="match status" value="1"/>
</dbReference>
<gene>
    <name evidence="2" type="ORF">FY036_16260</name>
</gene>
<feature type="transmembrane region" description="Helical" evidence="1">
    <location>
        <begin position="12"/>
        <end position="39"/>
    </location>
</feature>
<evidence type="ECO:0000313" key="2">
    <source>
        <dbReference type="EMBL" id="TYR31159.1"/>
    </source>
</evidence>
<keyword evidence="1" id="KW-0812">Transmembrane</keyword>
<dbReference type="OrthoDB" id="5959103at2"/>
<evidence type="ECO:0008006" key="4">
    <source>
        <dbReference type="Google" id="ProtNLM"/>
    </source>
</evidence>
<dbReference type="AlphaFoldDB" id="A0A5D4GTR2"/>
<keyword evidence="1" id="KW-0472">Membrane</keyword>
<dbReference type="EMBL" id="VSZS01000065">
    <property type="protein sequence ID" value="TYR31159.1"/>
    <property type="molecule type" value="Genomic_DNA"/>
</dbReference>
<dbReference type="InterPro" id="IPR019099">
    <property type="entry name" value="Uncharacterised_PGPGW_TM"/>
</dbReference>
<evidence type="ECO:0000256" key="1">
    <source>
        <dbReference type="SAM" id="Phobius"/>
    </source>
</evidence>
<protein>
    <recommendedName>
        <fullName evidence="4">Transmembrane protein (PGPGW)</fullName>
    </recommendedName>
</protein>
<name>A0A5D4GTR2_9HYPH</name>
<comment type="caution">
    <text evidence="2">The sequence shown here is derived from an EMBL/GenBank/DDBJ whole genome shotgun (WGS) entry which is preliminary data.</text>
</comment>
<dbReference type="PROSITE" id="PS51257">
    <property type="entry name" value="PROKAR_LIPOPROTEIN"/>
    <property type="match status" value="1"/>
</dbReference>
<organism evidence="2 3">
    <name type="scientific">Neoaquamicrobium microcysteis</name>
    <dbReference type="NCBI Taxonomy" id="2682781"/>
    <lineage>
        <taxon>Bacteria</taxon>
        <taxon>Pseudomonadati</taxon>
        <taxon>Pseudomonadota</taxon>
        <taxon>Alphaproteobacteria</taxon>
        <taxon>Hyphomicrobiales</taxon>
        <taxon>Phyllobacteriaceae</taxon>
        <taxon>Neoaquamicrobium</taxon>
    </lineage>
</organism>
<reference evidence="2 3" key="2">
    <citation type="submission" date="2019-09" db="EMBL/GenBank/DDBJ databases">
        <title>Mesorhizobium sp. MaA-C15 isolated from Microcystis aeruginosa.</title>
        <authorList>
            <person name="Jeong S.E."/>
            <person name="Jin H.M."/>
            <person name="Jeon C.O."/>
        </authorList>
    </citation>
    <scope>NUCLEOTIDE SEQUENCE [LARGE SCALE GENOMIC DNA]</scope>
    <source>
        <strain evidence="2 3">MaA-C15</strain>
    </source>
</reference>
<keyword evidence="3" id="KW-1185">Reference proteome</keyword>
<keyword evidence="1" id="KW-1133">Transmembrane helix</keyword>
<proteinExistence type="predicted"/>
<dbReference type="Proteomes" id="UP000323258">
    <property type="component" value="Unassembled WGS sequence"/>
</dbReference>
<reference evidence="2 3" key="1">
    <citation type="submission" date="2019-08" db="EMBL/GenBank/DDBJ databases">
        <authorList>
            <person name="Seo Y.L."/>
        </authorList>
    </citation>
    <scope>NUCLEOTIDE SEQUENCE [LARGE SCALE GENOMIC DNA]</scope>
    <source>
        <strain evidence="2 3">MaA-C15</strain>
    </source>
</reference>